<gene>
    <name evidence="1" type="ORF">E2C01_094442</name>
</gene>
<reference evidence="1 2" key="1">
    <citation type="submission" date="2019-05" db="EMBL/GenBank/DDBJ databases">
        <title>Another draft genome of Portunus trituberculatus and its Hox gene families provides insights of decapod evolution.</title>
        <authorList>
            <person name="Jeong J.-H."/>
            <person name="Song I."/>
            <person name="Kim S."/>
            <person name="Choi T."/>
            <person name="Kim D."/>
            <person name="Ryu S."/>
            <person name="Kim W."/>
        </authorList>
    </citation>
    <scope>NUCLEOTIDE SEQUENCE [LARGE SCALE GENOMIC DNA]</scope>
    <source>
        <tissue evidence="1">Muscle</tissue>
    </source>
</reference>
<protein>
    <submittedName>
        <fullName evidence="1">Uncharacterized protein</fullName>
    </submittedName>
</protein>
<proteinExistence type="predicted"/>
<comment type="caution">
    <text evidence="1">The sequence shown here is derived from an EMBL/GenBank/DDBJ whole genome shotgun (WGS) entry which is preliminary data.</text>
</comment>
<dbReference type="EMBL" id="VSRR010116766">
    <property type="protein sequence ID" value="MPC99048.1"/>
    <property type="molecule type" value="Genomic_DNA"/>
</dbReference>
<dbReference type="AlphaFoldDB" id="A0A5B7K1N5"/>
<evidence type="ECO:0000313" key="1">
    <source>
        <dbReference type="EMBL" id="MPC99048.1"/>
    </source>
</evidence>
<dbReference type="Proteomes" id="UP000324222">
    <property type="component" value="Unassembled WGS sequence"/>
</dbReference>
<name>A0A5B7K1N5_PORTR</name>
<accession>A0A5B7K1N5</accession>
<evidence type="ECO:0000313" key="2">
    <source>
        <dbReference type="Proteomes" id="UP000324222"/>
    </source>
</evidence>
<organism evidence="1 2">
    <name type="scientific">Portunus trituberculatus</name>
    <name type="common">Swimming crab</name>
    <name type="synonym">Neptunus trituberculatus</name>
    <dbReference type="NCBI Taxonomy" id="210409"/>
    <lineage>
        <taxon>Eukaryota</taxon>
        <taxon>Metazoa</taxon>
        <taxon>Ecdysozoa</taxon>
        <taxon>Arthropoda</taxon>
        <taxon>Crustacea</taxon>
        <taxon>Multicrustacea</taxon>
        <taxon>Malacostraca</taxon>
        <taxon>Eumalacostraca</taxon>
        <taxon>Eucarida</taxon>
        <taxon>Decapoda</taxon>
        <taxon>Pleocyemata</taxon>
        <taxon>Brachyura</taxon>
        <taxon>Eubrachyura</taxon>
        <taxon>Portunoidea</taxon>
        <taxon>Portunidae</taxon>
        <taxon>Portuninae</taxon>
        <taxon>Portunus</taxon>
    </lineage>
</organism>
<keyword evidence="2" id="KW-1185">Reference proteome</keyword>
<sequence length="82" mass="9176">MGGARMGEGKGVVRQAGLSANPTFTTWLRVEPYARWFLPCPVWQSVPQPQQQRHHYDHIATTEAAAKEHAVLGMMILPECEC</sequence>